<evidence type="ECO:0000313" key="2">
    <source>
        <dbReference type="EMBL" id="KJR83019.1"/>
    </source>
</evidence>
<evidence type="ECO:0000256" key="1">
    <source>
        <dbReference type="SAM" id="MobiDB-lite"/>
    </source>
</evidence>
<feature type="region of interest" description="Disordered" evidence="1">
    <location>
        <begin position="1"/>
        <end position="23"/>
    </location>
</feature>
<name>A0A0F2M1R0_SPOSC</name>
<reference evidence="2 3" key="2">
    <citation type="journal article" date="2015" name="Eukaryot. Cell">
        <title>Asexual propagation of a virulent clone complex in a human and feline outbreak of sporotrichosis.</title>
        <authorList>
            <person name="Teixeira Mde M."/>
            <person name="Rodrigues A.M."/>
            <person name="Tsui C.K."/>
            <person name="de Almeida L.G."/>
            <person name="Van Diepeningen A.D."/>
            <person name="van den Ende B.G."/>
            <person name="Fernandes G.F."/>
            <person name="Kano R."/>
            <person name="Hamelin R.C."/>
            <person name="Lopes-Bezerra L.M."/>
            <person name="Vasconcelos A.T."/>
            <person name="de Hoog S."/>
            <person name="de Camargo Z.P."/>
            <person name="Felipe M.S."/>
        </authorList>
    </citation>
    <scope>NUCLEOTIDE SEQUENCE [LARGE SCALE GENOMIC DNA]</scope>
    <source>
        <strain evidence="2 3">1099-18</strain>
    </source>
</reference>
<evidence type="ECO:0000313" key="3">
    <source>
        <dbReference type="Proteomes" id="UP000033710"/>
    </source>
</evidence>
<comment type="caution">
    <text evidence="2">The sequence shown here is derived from an EMBL/GenBank/DDBJ whole genome shotgun (WGS) entry which is preliminary data.</text>
</comment>
<dbReference type="GeneID" id="27666765"/>
<reference evidence="2 3" key="1">
    <citation type="journal article" date="2014" name="BMC Genomics">
        <title>Comparative genomics of the major fungal agents of human and animal Sporotrichosis: Sporothrix schenckii and Sporothrix brasiliensis.</title>
        <authorList>
            <person name="Teixeira M.M."/>
            <person name="de Almeida L.G."/>
            <person name="Kubitschek-Barreira P."/>
            <person name="Alves F.L."/>
            <person name="Kioshima E.S."/>
            <person name="Abadio A.K."/>
            <person name="Fernandes L."/>
            <person name="Derengowski L.S."/>
            <person name="Ferreira K.S."/>
            <person name="Souza R.C."/>
            <person name="Ruiz J.C."/>
            <person name="de Andrade N.C."/>
            <person name="Paes H.C."/>
            <person name="Nicola A.M."/>
            <person name="Albuquerque P."/>
            <person name="Gerber A.L."/>
            <person name="Martins V.P."/>
            <person name="Peconick L.D."/>
            <person name="Neto A.V."/>
            <person name="Chaucanez C.B."/>
            <person name="Silva P.A."/>
            <person name="Cunha O.L."/>
            <person name="de Oliveira F.F."/>
            <person name="dos Santos T.C."/>
            <person name="Barros A.L."/>
            <person name="Soares M.A."/>
            <person name="de Oliveira L.M."/>
            <person name="Marini M.M."/>
            <person name="Villalobos-Duno H."/>
            <person name="Cunha M.M."/>
            <person name="de Hoog S."/>
            <person name="da Silveira J.F."/>
            <person name="Henrissat B."/>
            <person name="Nino-Vega G.A."/>
            <person name="Cisalpino P.S."/>
            <person name="Mora-Montes H.M."/>
            <person name="Almeida S.R."/>
            <person name="Stajich J.E."/>
            <person name="Lopes-Bezerra L.M."/>
            <person name="Vasconcelos A.T."/>
            <person name="Felipe M.S."/>
        </authorList>
    </citation>
    <scope>NUCLEOTIDE SEQUENCE [LARGE SCALE GENOMIC DNA]</scope>
    <source>
        <strain evidence="2 3">1099-18</strain>
    </source>
</reference>
<gene>
    <name evidence="2" type="ORF">SPSK_04688</name>
</gene>
<sequence>MEMEMKRNRGGNGGAEIASKSPTNGVRFPTDLVIVTFEQADRVVLFVERQCDYSTQVGSLKMEQEKKIVRLKEVKDRKVQGEKVTVERTETMASGKSEPERETKQRRYGGVGN</sequence>
<organism evidence="2 3">
    <name type="scientific">Sporothrix schenckii 1099-18</name>
    <dbReference type="NCBI Taxonomy" id="1397361"/>
    <lineage>
        <taxon>Eukaryota</taxon>
        <taxon>Fungi</taxon>
        <taxon>Dikarya</taxon>
        <taxon>Ascomycota</taxon>
        <taxon>Pezizomycotina</taxon>
        <taxon>Sordariomycetes</taxon>
        <taxon>Sordariomycetidae</taxon>
        <taxon>Ophiostomatales</taxon>
        <taxon>Ophiostomataceae</taxon>
        <taxon>Sporothrix</taxon>
    </lineage>
</organism>
<dbReference type="EMBL" id="AXCR01000010">
    <property type="protein sequence ID" value="KJR83019.1"/>
    <property type="molecule type" value="Genomic_DNA"/>
</dbReference>
<proteinExistence type="predicted"/>
<dbReference type="VEuPathDB" id="FungiDB:SPSK_04688"/>
<dbReference type="KEGG" id="ssck:SPSK_04688"/>
<dbReference type="Proteomes" id="UP000033710">
    <property type="component" value="Unassembled WGS sequence"/>
</dbReference>
<accession>A0A0F2M1R0</accession>
<protein>
    <submittedName>
        <fullName evidence="2">Uncharacterized protein</fullName>
    </submittedName>
</protein>
<dbReference type="RefSeq" id="XP_016585695.1">
    <property type="nucleotide sequence ID" value="XM_016731488.1"/>
</dbReference>
<dbReference type="AlphaFoldDB" id="A0A0F2M1R0"/>
<feature type="region of interest" description="Disordered" evidence="1">
    <location>
        <begin position="86"/>
        <end position="113"/>
    </location>
</feature>